<dbReference type="CDD" id="cd06676">
    <property type="entry name" value="PDZ13_MUPP1-like"/>
    <property type="match status" value="1"/>
</dbReference>
<dbReference type="InterPro" id="IPR051342">
    <property type="entry name" value="PDZ_scaffold"/>
</dbReference>
<organism evidence="3 4">
    <name type="scientific">Caligus rogercresseyi</name>
    <name type="common">Sea louse</name>
    <dbReference type="NCBI Taxonomy" id="217165"/>
    <lineage>
        <taxon>Eukaryota</taxon>
        <taxon>Metazoa</taxon>
        <taxon>Ecdysozoa</taxon>
        <taxon>Arthropoda</taxon>
        <taxon>Crustacea</taxon>
        <taxon>Multicrustacea</taxon>
        <taxon>Hexanauplia</taxon>
        <taxon>Copepoda</taxon>
        <taxon>Siphonostomatoida</taxon>
        <taxon>Caligidae</taxon>
        <taxon>Caligus</taxon>
    </lineage>
</organism>
<feature type="domain" description="PDZ" evidence="2">
    <location>
        <begin position="395"/>
        <end position="465"/>
    </location>
</feature>
<keyword evidence="4" id="KW-1185">Reference proteome</keyword>
<feature type="region of interest" description="Disordered" evidence="1">
    <location>
        <begin position="725"/>
        <end position="799"/>
    </location>
</feature>
<feature type="region of interest" description="Disordered" evidence="1">
    <location>
        <begin position="1"/>
        <end position="41"/>
    </location>
</feature>
<feature type="domain" description="PDZ" evidence="2">
    <location>
        <begin position="1311"/>
        <end position="1394"/>
    </location>
</feature>
<feature type="compositionally biased region" description="Low complexity" evidence="1">
    <location>
        <begin position="19"/>
        <end position="32"/>
    </location>
</feature>
<feature type="region of interest" description="Disordered" evidence="1">
    <location>
        <begin position="334"/>
        <end position="388"/>
    </location>
</feature>
<feature type="non-terminal residue" evidence="3">
    <location>
        <position position="1"/>
    </location>
</feature>
<feature type="compositionally biased region" description="Low complexity" evidence="1">
    <location>
        <begin position="350"/>
        <end position="360"/>
    </location>
</feature>
<accession>A0A7T8HFA3</accession>
<feature type="compositionally biased region" description="Basic and acidic residues" evidence="1">
    <location>
        <begin position="1048"/>
        <end position="1060"/>
    </location>
</feature>
<protein>
    <submittedName>
        <fullName evidence="3">Multiple PDZ domain proteinlike</fullName>
    </submittedName>
</protein>
<evidence type="ECO:0000313" key="3">
    <source>
        <dbReference type="EMBL" id="QQP49023.1"/>
    </source>
</evidence>
<dbReference type="Proteomes" id="UP000595437">
    <property type="component" value="Chromosome 6"/>
</dbReference>
<feature type="domain" description="PDZ" evidence="2">
    <location>
        <begin position="614"/>
        <end position="721"/>
    </location>
</feature>
<feature type="compositionally biased region" description="Polar residues" evidence="1">
    <location>
        <begin position="1"/>
        <end position="18"/>
    </location>
</feature>
<dbReference type="PANTHER" id="PTHR19964:SF93">
    <property type="entry name" value="INACTIVATION-NO-AFTER-POTENTIAL D PROTEIN"/>
    <property type="match status" value="1"/>
</dbReference>
<dbReference type="EMBL" id="CP045895">
    <property type="protein sequence ID" value="QQP49023.1"/>
    <property type="molecule type" value="Genomic_DNA"/>
</dbReference>
<evidence type="ECO:0000313" key="4">
    <source>
        <dbReference type="Proteomes" id="UP000595437"/>
    </source>
</evidence>
<reference evidence="4" key="1">
    <citation type="submission" date="2021-01" db="EMBL/GenBank/DDBJ databases">
        <title>Caligus Genome Assembly.</title>
        <authorList>
            <person name="Gallardo-Escarate C."/>
        </authorList>
    </citation>
    <scope>NUCLEOTIDE SEQUENCE [LARGE SCALE GENOMIC DNA]</scope>
</reference>
<name>A0A7T8HFA3_CALRO</name>
<dbReference type="OrthoDB" id="438726at2759"/>
<feature type="domain" description="PDZ" evidence="2">
    <location>
        <begin position="1188"/>
        <end position="1274"/>
    </location>
</feature>
<dbReference type="CDD" id="cd06671">
    <property type="entry name" value="PDZ7_MUPP1-PD6_PATJ-like"/>
    <property type="match status" value="1"/>
</dbReference>
<feature type="region of interest" description="Disordered" evidence="1">
    <location>
        <begin position="1039"/>
        <end position="1103"/>
    </location>
</feature>
<dbReference type="PANTHER" id="PTHR19964">
    <property type="entry name" value="MULTIPLE PDZ DOMAIN PROTEIN"/>
    <property type="match status" value="1"/>
</dbReference>
<feature type="compositionally biased region" description="Pro residues" evidence="1">
    <location>
        <begin position="1061"/>
        <end position="1070"/>
    </location>
</feature>
<dbReference type="SMART" id="SM00228">
    <property type="entry name" value="PDZ"/>
    <property type="match status" value="9"/>
</dbReference>
<feature type="domain" description="PDZ" evidence="2">
    <location>
        <begin position="847"/>
        <end position="931"/>
    </location>
</feature>
<dbReference type="PROSITE" id="PS50106">
    <property type="entry name" value="PDZ"/>
    <property type="match status" value="9"/>
</dbReference>
<dbReference type="InterPro" id="IPR036034">
    <property type="entry name" value="PDZ_sf"/>
</dbReference>
<proteinExistence type="predicted"/>
<dbReference type="CDD" id="cd06673">
    <property type="entry name" value="PDZ10_MUPP1-PDZ8_PATJ-like"/>
    <property type="match status" value="1"/>
</dbReference>
<dbReference type="CDD" id="cd06668">
    <property type="entry name" value="PDZ4_MUPP1-like"/>
    <property type="match status" value="1"/>
</dbReference>
<feature type="compositionally biased region" description="Low complexity" evidence="1">
    <location>
        <begin position="637"/>
        <end position="653"/>
    </location>
</feature>
<dbReference type="SUPFAM" id="SSF50156">
    <property type="entry name" value="PDZ domain-like"/>
    <property type="match status" value="9"/>
</dbReference>
<dbReference type="InterPro" id="IPR001478">
    <property type="entry name" value="PDZ"/>
</dbReference>
<evidence type="ECO:0000256" key="1">
    <source>
        <dbReference type="SAM" id="MobiDB-lite"/>
    </source>
</evidence>
<feature type="domain" description="PDZ" evidence="2">
    <location>
        <begin position="1106"/>
        <end position="1195"/>
    </location>
</feature>
<feature type="domain" description="PDZ" evidence="2">
    <location>
        <begin position="255"/>
        <end position="301"/>
    </location>
</feature>
<dbReference type="Gene3D" id="2.30.42.10">
    <property type="match status" value="9"/>
</dbReference>
<dbReference type="Pfam" id="PF00595">
    <property type="entry name" value="PDZ"/>
    <property type="match status" value="7"/>
</dbReference>
<gene>
    <name evidence="3" type="ORF">FKW44_009534</name>
</gene>
<evidence type="ECO:0000259" key="2">
    <source>
        <dbReference type="PROSITE" id="PS50106"/>
    </source>
</evidence>
<feature type="domain" description="PDZ" evidence="2">
    <location>
        <begin position="81"/>
        <end position="171"/>
    </location>
</feature>
<feature type="compositionally biased region" description="Acidic residues" evidence="1">
    <location>
        <begin position="728"/>
        <end position="754"/>
    </location>
</feature>
<sequence length="1394" mass="149523">QLQQAIANSHSGSPSHATAPSSIQSSSQAPSIESGEENVVYDLKGREPEENSFEGELDPAVEKDIVSHWTEVMGPSYEIVVAQLQKFQSSGGLGISLEGTVEKVDGEEHNPHHYIRSVLPNGPVGHNGLLISGDELLEVNGQKLIGLYHTDVVSILKDLPVWVRIVIARNVASSEPPRSKLISPNEGSPGRIVKAKSDGSISSMGTLGHNNNESALKSRSLEPLSSLAMWAEEVLRTRILHFGLPGPTQQEETVIVIRSLVPGGVAQIDGRLIPGDRLMRVNAVDLCHATLDEAVQALKGAHKGLVHIGVSKPLPSSQTEGGKWIIATRRFHLGPPPKVPKKEKQLQSQVSDLESPSSSSLPPPVPTSLPPDEDTVDAAPAAQSFPPLPEALERHIRVKKDSDTLGVQVDIEEEGVNGLIVKSITPGGTLARDGRIQPGDYMVKVNNEPLRNIKHAEALNILRRTHKVPLNSDIAMSFVPAGMQLCLRGGGGEEDHGSSSPEGVVVIDNTVDESHTENVEEEMDNEAIHPIPPPPQVEEVSLPLLLHKLIGGRVSIPLIPSPPQVGKDEDFFQKTTTTKDSTPLQTPSPSPHLALPKVTSKAAYKSKHWGPEREVIVSKAPSKGGLGISIVGGKVDPPSSDECSTSSSTSLSHPSPPASVSGIFIKNVLEGSPAGQTGQLCTGDRILEVDGHDLRTASHEKAVDVIRQSNNPVVFLVQSLVGFHGERDEEEEEEDEDDPTTDENEDNEIEDEEVQQPQEHKSNEPPLPSLDAPPEFANKSDASSSSDEDEDLSGTETLPNGFVIDRASACYLSPRSSSGEKEEEDDYGYTMEKIKRKYGKFPGKLSLVRLNKGIHGLGISLAGHKDRNQMAVFICGLIPSGNAVRDGRIKMGTLFLKSMEKCCTIGECHLNASSLIKNFPDSAVTFVLLTPPEEGGSQCAVKPLSNNQFPPALLNKNNPIERYKKYSGLREIKIKKEDSGLGIMIIEGKHSEAGTGPDSAADKAGLLVGDMILCVNGEDFVGGILRSLEGVITMCVANPSVESIPPPPEDRPSLPLEDRPSLPPKPPLAPKPQGLSSPSNPSKNLVEDDAVKPPSTCPIVPGLDTTIEITKDKDEEGKPMGLGLSIVGGSDTLLGAIFIHEVYEKGAAHKDGRLRPGDQILEVMSDNLRHVSHSYALHALRQTPNRVRLVIHREDDEIYETFEVELLKRKDRGLGLSIVGKKSGGAADSDGRLVQGDQIILVNGNDLTNSSQEEAAPILKMAQGRITMKVRRLRVGNRQTNRGGAVAHVSQHSNDSQNSALAPVINGTPTTIRLERGEQGLGFSIVGGFGSPHGDMPIYVKTVFQTGAAAEHGGLKRGDQILSVNNISLEGLTHQDAVNILKNCEGTVTIQILS</sequence>
<feature type="domain" description="PDZ" evidence="2">
    <location>
        <begin position="971"/>
        <end position="1024"/>
    </location>
</feature>
<feature type="region of interest" description="Disordered" evidence="1">
    <location>
        <begin position="628"/>
        <end position="657"/>
    </location>
</feature>